<accession>A0A0K6GAQ5</accession>
<feature type="transmembrane region" description="Helical" evidence="2">
    <location>
        <begin position="182"/>
        <end position="204"/>
    </location>
</feature>
<keyword evidence="2" id="KW-0812">Transmembrane</keyword>
<organism evidence="3 4">
    <name type="scientific">Rhizoctonia solani</name>
    <dbReference type="NCBI Taxonomy" id="456999"/>
    <lineage>
        <taxon>Eukaryota</taxon>
        <taxon>Fungi</taxon>
        <taxon>Dikarya</taxon>
        <taxon>Basidiomycota</taxon>
        <taxon>Agaricomycotina</taxon>
        <taxon>Agaricomycetes</taxon>
        <taxon>Cantharellales</taxon>
        <taxon>Ceratobasidiaceae</taxon>
        <taxon>Rhizoctonia</taxon>
    </lineage>
</organism>
<evidence type="ECO:0000313" key="4">
    <source>
        <dbReference type="Proteomes" id="UP000044841"/>
    </source>
</evidence>
<keyword evidence="2" id="KW-0472">Membrane</keyword>
<feature type="transmembrane region" description="Helical" evidence="2">
    <location>
        <begin position="72"/>
        <end position="91"/>
    </location>
</feature>
<dbReference type="EMBL" id="CYGV01001597">
    <property type="protein sequence ID" value="CUA75713.1"/>
    <property type="molecule type" value="Genomic_DNA"/>
</dbReference>
<sequence>MSSHRPYALFESQDPVTEPLTGEAHNTHSEQKSTGGMASRIIKELPKIDDPPQSLEKQADWGRFRKVLMVKLQNIGVVSGLLLASSVNLLCMGPTRRMTYVTCLASIYMSLLSIIFGLLCLWSIVGVHPSRLKELSKQTYLFYYLNSTPSLFGGMSALTFFVAVGAWVWLETDQGIGARVLVVLMGAALMGNAGVCFVLGATHWRDYDEP</sequence>
<protein>
    <submittedName>
        <fullName evidence="3">Uncharacterized protein</fullName>
    </submittedName>
</protein>
<proteinExistence type="predicted"/>
<feature type="transmembrane region" description="Helical" evidence="2">
    <location>
        <begin position="151"/>
        <end position="170"/>
    </location>
</feature>
<dbReference type="AlphaFoldDB" id="A0A0K6GAQ5"/>
<keyword evidence="2" id="KW-1133">Transmembrane helix</keyword>
<evidence type="ECO:0000256" key="1">
    <source>
        <dbReference type="SAM" id="MobiDB-lite"/>
    </source>
</evidence>
<evidence type="ECO:0000313" key="3">
    <source>
        <dbReference type="EMBL" id="CUA75713.1"/>
    </source>
</evidence>
<reference evidence="3 4" key="1">
    <citation type="submission" date="2015-07" db="EMBL/GenBank/DDBJ databases">
        <authorList>
            <person name="Noorani M."/>
        </authorList>
    </citation>
    <scope>NUCLEOTIDE SEQUENCE [LARGE SCALE GENOMIC DNA]</scope>
    <source>
        <strain evidence="3">BBA 69670</strain>
    </source>
</reference>
<keyword evidence="4" id="KW-1185">Reference proteome</keyword>
<dbReference type="Proteomes" id="UP000044841">
    <property type="component" value="Unassembled WGS sequence"/>
</dbReference>
<feature type="transmembrane region" description="Helical" evidence="2">
    <location>
        <begin position="103"/>
        <end position="125"/>
    </location>
</feature>
<feature type="region of interest" description="Disordered" evidence="1">
    <location>
        <begin position="1"/>
        <end position="36"/>
    </location>
</feature>
<evidence type="ECO:0000256" key="2">
    <source>
        <dbReference type="SAM" id="Phobius"/>
    </source>
</evidence>
<gene>
    <name evidence="3" type="ORF">RSOLAG22IIIB_11949</name>
</gene>
<name>A0A0K6GAQ5_9AGAM</name>